<dbReference type="EC" id="2.10.1.1" evidence="6"/>
<dbReference type="Pfam" id="PF03453">
    <property type="entry name" value="MoeA_N"/>
    <property type="match status" value="1"/>
</dbReference>
<dbReference type="GO" id="GO:0046872">
    <property type="term" value="F:metal ion binding"/>
    <property type="evidence" value="ECO:0007669"/>
    <property type="project" value="UniProtKB-UniRule"/>
</dbReference>
<dbReference type="InterPro" id="IPR005111">
    <property type="entry name" value="MoeA_C_domain_IV"/>
</dbReference>
<dbReference type="NCBIfam" id="NF045515">
    <property type="entry name" value="Glp_gephyrin"/>
    <property type="match status" value="1"/>
</dbReference>
<reference evidence="8 9" key="2">
    <citation type="journal article" date="2011" name="Stand. Genomic Sci.">
        <title>Complete genome sequence of Isosphaera pallida type strain (IS1B).</title>
        <authorList>
            <consortium name="US DOE Joint Genome Institute (JGI-PGF)"/>
            <person name="Goker M."/>
            <person name="Cleland D."/>
            <person name="Saunders E."/>
            <person name="Lapidus A."/>
            <person name="Nolan M."/>
            <person name="Lucas S."/>
            <person name="Hammon N."/>
            <person name="Deshpande S."/>
            <person name="Cheng J.F."/>
            <person name="Tapia R."/>
            <person name="Han C."/>
            <person name="Goodwin L."/>
            <person name="Pitluck S."/>
            <person name="Liolios K."/>
            <person name="Pagani I."/>
            <person name="Ivanova N."/>
            <person name="Mavromatis K."/>
            <person name="Pati A."/>
            <person name="Chen A."/>
            <person name="Palaniappan K."/>
            <person name="Land M."/>
            <person name="Hauser L."/>
            <person name="Chang Y.J."/>
            <person name="Jeffries C.D."/>
            <person name="Detter J.C."/>
            <person name="Beck B."/>
            <person name="Woyke T."/>
            <person name="Bristow J."/>
            <person name="Eisen J.A."/>
            <person name="Markowitz V."/>
            <person name="Hugenholtz P."/>
            <person name="Kyrpides N.C."/>
            <person name="Klenk H.P."/>
        </authorList>
    </citation>
    <scope>NUCLEOTIDE SEQUENCE [LARGE SCALE GENOMIC DNA]</scope>
    <source>
        <strain evidence="9">ATCC 43644 / DSM 9630 / IS1B</strain>
    </source>
</reference>
<dbReference type="InterPro" id="IPR038987">
    <property type="entry name" value="MoeA-like"/>
</dbReference>
<dbReference type="GO" id="GO:0005829">
    <property type="term" value="C:cytosol"/>
    <property type="evidence" value="ECO:0007669"/>
    <property type="project" value="TreeGrafter"/>
</dbReference>
<accession>E8R6T7</accession>
<dbReference type="InterPro" id="IPR036425">
    <property type="entry name" value="MoaB/Mog-like_dom_sf"/>
</dbReference>
<dbReference type="PANTHER" id="PTHR10192">
    <property type="entry name" value="MOLYBDOPTERIN BIOSYNTHESIS PROTEIN"/>
    <property type="match status" value="1"/>
</dbReference>
<dbReference type="SUPFAM" id="SSF63867">
    <property type="entry name" value="MoeA C-terminal domain-like"/>
    <property type="match status" value="1"/>
</dbReference>
<dbReference type="UniPathway" id="UPA00344"/>
<dbReference type="InterPro" id="IPR008284">
    <property type="entry name" value="MoCF_biosynth_CS"/>
</dbReference>
<keyword evidence="6" id="KW-0460">Magnesium</keyword>
<comment type="cofactor">
    <cofactor evidence="6">
        <name>Mg(2+)</name>
        <dbReference type="ChEBI" id="CHEBI:18420"/>
    </cofactor>
</comment>
<dbReference type="GO" id="GO:0061599">
    <property type="term" value="F:molybdopterin molybdotransferase activity"/>
    <property type="evidence" value="ECO:0007669"/>
    <property type="project" value="UniProtKB-UniRule"/>
</dbReference>
<comment type="similarity">
    <text evidence="3 6">Belongs to the MoeA family.</text>
</comment>
<sequence>MSMSDRSAASPARLLTIAEALEVVRTHAHPLEAVRVPLVAAWDCALAEPIRADRDSPPFDKALMDGYAIRSADAGDRREFEVLVVEEIPAGTVPSRQLGQGESALIMTGAPLPEGADAVVPREWADDPAQGRQTDRPLPRLVRLRPPTPVVPGVNVMVRGREMTAGEQVLTPPVQLTAVRLGLLASLGVARPLVTRRPRLIVVPTGDELVEPDQPPGPGRIRNSNAFTLAALARRAGAASRIAPIVPDRLDDLREALRQALDWADVVLVTGGVSAGDRDLVPAALESLGVRTLFHKVHLKPGKPLLFGVGPERTAATSEAAPDHPAAFAPGTDRPPALVFGLPGNPVSGIVGFLLFVQPALRLLSRCEEDGTTESRNLQVRLATQFTHRGDRPTYHPARFVAQPHLVPSPHGLDQARQDQGGPWVEPLAWAGSADLRTLAQADGFVVFEPGDAVYPIGASRPFLSL</sequence>
<dbReference type="EMBL" id="CP002353">
    <property type="protein sequence ID" value="ADV63989.1"/>
    <property type="molecule type" value="Genomic_DNA"/>
</dbReference>
<dbReference type="SMART" id="SM00852">
    <property type="entry name" value="MoCF_biosynth"/>
    <property type="match status" value="1"/>
</dbReference>
<feature type="domain" description="MoaB/Mog" evidence="7">
    <location>
        <begin position="201"/>
        <end position="363"/>
    </location>
</feature>
<dbReference type="CDD" id="cd00887">
    <property type="entry name" value="MoeA"/>
    <property type="match status" value="1"/>
</dbReference>
<dbReference type="RefSeq" id="WP_013566277.1">
    <property type="nucleotide sequence ID" value="NC_014962.1"/>
</dbReference>
<dbReference type="Gene3D" id="2.40.340.10">
    <property type="entry name" value="MoeA, C-terminal, domain IV"/>
    <property type="match status" value="1"/>
</dbReference>
<dbReference type="InterPro" id="IPR036688">
    <property type="entry name" value="MoeA_C_domain_IV_sf"/>
</dbReference>
<keyword evidence="6" id="KW-0479">Metal-binding</keyword>
<comment type="catalytic activity">
    <reaction evidence="5">
        <text>adenylyl-molybdopterin + molybdate = Mo-molybdopterin + AMP + H(+)</text>
        <dbReference type="Rhea" id="RHEA:35047"/>
        <dbReference type="ChEBI" id="CHEBI:15378"/>
        <dbReference type="ChEBI" id="CHEBI:36264"/>
        <dbReference type="ChEBI" id="CHEBI:62727"/>
        <dbReference type="ChEBI" id="CHEBI:71302"/>
        <dbReference type="ChEBI" id="CHEBI:456215"/>
        <dbReference type="EC" id="2.10.1.1"/>
    </reaction>
</comment>
<dbReference type="PANTHER" id="PTHR10192:SF5">
    <property type="entry name" value="GEPHYRIN"/>
    <property type="match status" value="1"/>
</dbReference>
<name>E8R6T7_ISOPI</name>
<dbReference type="Gene3D" id="2.170.190.11">
    <property type="entry name" value="Molybdopterin biosynthesis moea protein, domain 3"/>
    <property type="match status" value="1"/>
</dbReference>
<dbReference type="Gene3D" id="3.90.105.10">
    <property type="entry name" value="Molybdopterin biosynthesis moea protein, domain 2"/>
    <property type="match status" value="1"/>
</dbReference>
<dbReference type="SUPFAM" id="SSF53218">
    <property type="entry name" value="Molybdenum cofactor biosynthesis proteins"/>
    <property type="match status" value="1"/>
</dbReference>
<keyword evidence="6" id="KW-0500">Molybdenum</keyword>
<dbReference type="SUPFAM" id="SSF63882">
    <property type="entry name" value="MoeA N-terminal region -like"/>
    <property type="match status" value="1"/>
</dbReference>
<evidence type="ECO:0000256" key="1">
    <source>
        <dbReference type="ARBA" id="ARBA00002901"/>
    </source>
</evidence>
<proteinExistence type="inferred from homology"/>
<keyword evidence="4 6" id="KW-0501">Molybdenum cofactor biosynthesis</keyword>
<dbReference type="GO" id="GO:0006777">
    <property type="term" value="P:Mo-molybdopterin cofactor biosynthetic process"/>
    <property type="evidence" value="ECO:0007669"/>
    <property type="project" value="UniProtKB-UniRule"/>
</dbReference>
<dbReference type="InterPro" id="IPR005110">
    <property type="entry name" value="MoeA_linker/N"/>
</dbReference>
<dbReference type="Pfam" id="PF03454">
    <property type="entry name" value="MoeA_C"/>
    <property type="match status" value="1"/>
</dbReference>
<evidence type="ECO:0000256" key="3">
    <source>
        <dbReference type="ARBA" id="ARBA00010763"/>
    </source>
</evidence>
<dbReference type="Pfam" id="PF00994">
    <property type="entry name" value="MoCF_biosynth"/>
    <property type="match status" value="1"/>
</dbReference>
<keyword evidence="9" id="KW-1185">Reference proteome</keyword>
<dbReference type="HOGENOM" id="CLU_010186_7_0_0"/>
<dbReference type="InterPro" id="IPR036135">
    <property type="entry name" value="MoeA_linker/N_sf"/>
</dbReference>
<evidence type="ECO:0000313" key="9">
    <source>
        <dbReference type="Proteomes" id="UP000008631"/>
    </source>
</evidence>
<dbReference type="NCBIfam" id="TIGR00177">
    <property type="entry name" value="molyb_syn"/>
    <property type="match status" value="1"/>
</dbReference>
<dbReference type="eggNOG" id="COG0303">
    <property type="taxonomic scope" value="Bacteria"/>
</dbReference>
<dbReference type="Gene3D" id="3.40.980.10">
    <property type="entry name" value="MoaB/Mog-like domain"/>
    <property type="match status" value="1"/>
</dbReference>
<keyword evidence="6" id="KW-0808">Transferase</keyword>
<dbReference type="InParanoid" id="E8R6T7"/>
<dbReference type="Proteomes" id="UP000008631">
    <property type="component" value="Chromosome"/>
</dbReference>
<evidence type="ECO:0000313" key="8">
    <source>
        <dbReference type="EMBL" id="ADV63989.1"/>
    </source>
</evidence>
<evidence type="ECO:0000256" key="6">
    <source>
        <dbReference type="RuleBase" id="RU365090"/>
    </source>
</evidence>
<evidence type="ECO:0000256" key="2">
    <source>
        <dbReference type="ARBA" id="ARBA00005046"/>
    </source>
</evidence>
<comment type="function">
    <text evidence="1 6">Catalyzes the insertion of molybdate into adenylated molybdopterin with the concomitant release of AMP.</text>
</comment>
<organism evidence="8 9">
    <name type="scientific">Isosphaera pallida (strain ATCC 43644 / DSM 9630 / IS1B)</name>
    <dbReference type="NCBI Taxonomy" id="575540"/>
    <lineage>
        <taxon>Bacteria</taxon>
        <taxon>Pseudomonadati</taxon>
        <taxon>Planctomycetota</taxon>
        <taxon>Planctomycetia</taxon>
        <taxon>Isosphaerales</taxon>
        <taxon>Isosphaeraceae</taxon>
        <taxon>Isosphaera</taxon>
    </lineage>
</organism>
<dbReference type="KEGG" id="ipa:Isop_3431"/>
<protein>
    <recommendedName>
        <fullName evidence="6">Molybdopterin molybdenumtransferase</fullName>
        <ecNumber evidence="6">2.10.1.1</ecNumber>
    </recommendedName>
</protein>
<evidence type="ECO:0000259" key="7">
    <source>
        <dbReference type="SMART" id="SM00852"/>
    </source>
</evidence>
<evidence type="ECO:0000256" key="4">
    <source>
        <dbReference type="ARBA" id="ARBA00023150"/>
    </source>
</evidence>
<comment type="pathway">
    <text evidence="2 6">Cofactor biosynthesis; molybdopterin biosynthesis.</text>
</comment>
<dbReference type="STRING" id="575540.Isop_3431"/>
<reference key="1">
    <citation type="submission" date="2010-11" db="EMBL/GenBank/DDBJ databases">
        <title>The complete sequence of chromosome of Isophaera pallida ATCC 43644.</title>
        <authorList>
            <consortium name="US DOE Joint Genome Institute (JGI-PGF)"/>
            <person name="Lucas S."/>
            <person name="Copeland A."/>
            <person name="Lapidus A."/>
            <person name="Bruce D."/>
            <person name="Goodwin L."/>
            <person name="Pitluck S."/>
            <person name="Kyrpides N."/>
            <person name="Mavromatis K."/>
            <person name="Pagani I."/>
            <person name="Ivanova N."/>
            <person name="Saunders E."/>
            <person name="Brettin T."/>
            <person name="Detter J.C."/>
            <person name="Han C."/>
            <person name="Tapia R."/>
            <person name="Land M."/>
            <person name="Hauser L."/>
            <person name="Markowitz V."/>
            <person name="Cheng J.-F."/>
            <person name="Hugenholtz P."/>
            <person name="Woyke T."/>
            <person name="Wu D."/>
            <person name="Eisen J.A."/>
        </authorList>
    </citation>
    <scope>NUCLEOTIDE SEQUENCE</scope>
    <source>
        <strain>ATCC 43644</strain>
    </source>
</reference>
<dbReference type="AlphaFoldDB" id="E8R6T7"/>
<gene>
    <name evidence="8" type="ordered locus">Isop_3431</name>
</gene>
<dbReference type="PROSITE" id="PS01079">
    <property type="entry name" value="MOCF_BIOSYNTHESIS_2"/>
    <property type="match status" value="1"/>
</dbReference>
<evidence type="ECO:0000256" key="5">
    <source>
        <dbReference type="ARBA" id="ARBA00047317"/>
    </source>
</evidence>
<dbReference type="InterPro" id="IPR001453">
    <property type="entry name" value="MoaB/Mog_dom"/>
</dbReference>